<name>A0A9N7TIF9_PLEPL</name>
<feature type="region of interest" description="Disordered" evidence="1">
    <location>
        <begin position="1"/>
        <end position="66"/>
    </location>
</feature>
<protein>
    <submittedName>
        <fullName evidence="2">Uncharacterized protein</fullName>
    </submittedName>
</protein>
<dbReference type="EMBL" id="CADEAL010000001">
    <property type="protein sequence ID" value="CAB1412318.1"/>
    <property type="molecule type" value="Genomic_DNA"/>
</dbReference>
<dbReference type="Proteomes" id="UP001153269">
    <property type="component" value="Unassembled WGS sequence"/>
</dbReference>
<evidence type="ECO:0000313" key="3">
    <source>
        <dbReference type="Proteomes" id="UP001153269"/>
    </source>
</evidence>
<sequence length="107" mass="11832">MEMPPVEKSIKSGGKGAGREEEEEEEEEAEGCRSNRQESTGKKKGSVFPRRDEYKAPSLHTADAESPSICHQLRICSPRLFLPLLSAAKVNGDKQVHQRLDVVAAEQ</sequence>
<dbReference type="AlphaFoldDB" id="A0A9N7TIF9"/>
<feature type="compositionally biased region" description="Acidic residues" evidence="1">
    <location>
        <begin position="20"/>
        <end position="29"/>
    </location>
</feature>
<accession>A0A9N7TIF9</accession>
<feature type="compositionally biased region" description="Basic and acidic residues" evidence="1">
    <location>
        <begin position="30"/>
        <end position="41"/>
    </location>
</feature>
<gene>
    <name evidence="2" type="ORF">PLEPLA_LOCUS9</name>
</gene>
<evidence type="ECO:0000313" key="2">
    <source>
        <dbReference type="EMBL" id="CAB1412318.1"/>
    </source>
</evidence>
<reference evidence="2" key="1">
    <citation type="submission" date="2020-03" db="EMBL/GenBank/DDBJ databases">
        <authorList>
            <person name="Weist P."/>
        </authorList>
    </citation>
    <scope>NUCLEOTIDE SEQUENCE</scope>
</reference>
<keyword evidence="3" id="KW-1185">Reference proteome</keyword>
<organism evidence="2 3">
    <name type="scientific">Pleuronectes platessa</name>
    <name type="common">European plaice</name>
    <dbReference type="NCBI Taxonomy" id="8262"/>
    <lineage>
        <taxon>Eukaryota</taxon>
        <taxon>Metazoa</taxon>
        <taxon>Chordata</taxon>
        <taxon>Craniata</taxon>
        <taxon>Vertebrata</taxon>
        <taxon>Euteleostomi</taxon>
        <taxon>Actinopterygii</taxon>
        <taxon>Neopterygii</taxon>
        <taxon>Teleostei</taxon>
        <taxon>Neoteleostei</taxon>
        <taxon>Acanthomorphata</taxon>
        <taxon>Carangaria</taxon>
        <taxon>Pleuronectiformes</taxon>
        <taxon>Pleuronectoidei</taxon>
        <taxon>Pleuronectidae</taxon>
        <taxon>Pleuronectes</taxon>
    </lineage>
</organism>
<comment type="caution">
    <text evidence="2">The sequence shown here is derived from an EMBL/GenBank/DDBJ whole genome shotgun (WGS) entry which is preliminary data.</text>
</comment>
<proteinExistence type="predicted"/>
<evidence type="ECO:0000256" key="1">
    <source>
        <dbReference type="SAM" id="MobiDB-lite"/>
    </source>
</evidence>